<dbReference type="Proteomes" id="UP000030004">
    <property type="component" value="Unassembled WGS sequence"/>
</dbReference>
<dbReference type="EMBL" id="AQQX01000001">
    <property type="protein sequence ID" value="KGM50667.1"/>
    <property type="molecule type" value="Genomic_DNA"/>
</dbReference>
<accession>A0A0A0EN77</accession>
<proteinExistence type="predicted"/>
<sequence length="72" mass="8052">MQDAALRAGQAAVCTKLRQRDGGRPKPRANRVAQLREDLEEACCIAKVREFKPGELLLPRLRPAVRFRAVIA</sequence>
<evidence type="ECO:0000313" key="1">
    <source>
        <dbReference type="EMBL" id="KGM50667.1"/>
    </source>
</evidence>
<organism evidence="1 2">
    <name type="scientific">Pseudooceanicola atlanticus</name>
    <dbReference type="NCBI Taxonomy" id="1461694"/>
    <lineage>
        <taxon>Bacteria</taxon>
        <taxon>Pseudomonadati</taxon>
        <taxon>Pseudomonadota</taxon>
        <taxon>Alphaproteobacteria</taxon>
        <taxon>Rhodobacterales</taxon>
        <taxon>Paracoccaceae</taxon>
        <taxon>Pseudooceanicola</taxon>
    </lineage>
</organism>
<gene>
    <name evidence="1" type="ORF">ATO9_04135</name>
</gene>
<dbReference type="AlphaFoldDB" id="A0A0A0EN77"/>
<keyword evidence="2" id="KW-1185">Reference proteome</keyword>
<dbReference type="STRING" id="1461694.ATO9_04135"/>
<comment type="caution">
    <text evidence="1">The sequence shown here is derived from an EMBL/GenBank/DDBJ whole genome shotgun (WGS) entry which is preliminary data.</text>
</comment>
<reference evidence="1 2" key="1">
    <citation type="journal article" date="2015" name="Antonie Van Leeuwenhoek">
        <title>Pseudooceanicola atlanticus gen. nov. sp. nov., isolated from surface seawater of the Atlantic Ocean and reclassification of Oceanicola batsensis, Oceanicola marinus, Oceanicola nitratireducens, Oceanicola nanhaiensis, Oceanicola antarcticus and Oceanicola flagellatus, as Pseudooceanicola batsensis comb. nov., Pseudooceanicola marinus comb. nov., Pseudooceanicola nitratireducens comb. nov., Pseudooceanicola nanhaiensis comb. nov., Pseudooceanicola antarcticus comb. nov., and Pseudooceanicola flagellatus comb. nov.</title>
        <authorList>
            <person name="Lai Q."/>
            <person name="Li G."/>
            <person name="Liu X."/>
            <person name="Du Y."/>
            <person name="Sun F."/>
            <person name="Shao Z."/>
        </authorList>
    </citation>
    <scope>NUCLEOTIDE SEQUENCE [LARGE SCALE GENOMIC DNA]</scope>
    <source>
        <strain evidence="1 2">22II-s11g</strain>
    </source>
</reference>
<evidence type="ECO:0000313" key="2">
    <source>
        <dbReference type="Proteomes" id="UP000030004"/>
    </source>
</evidence>
<name>A0A0A0EN77_9RHOB</name>
<protein>
    <submittedName>
        <fullName evidence="1">Uncharacterized protein</fullName>
    </submittedName>
</protein>